<evidence type="ECO:0008006" key="10">
    <source>
        <dbReference type="Google" id="ProtNLM"/>
    </source>
</evidence>
<keyword evidence="5 7" id="KW-0472">Membrane</keyword>
<organism evidence="8 9">
    <name type="scientific">Angustibacter aerolatus</name>
    <dbReference type="NCBI Taxonomy" id="1162965"/>
    <lineage>
        <taxon>Bacteria</taxon>
        <taxon>Bacillati</taxon>
        <taxon>Actinomycetota</taxon>
        <taxon>Actinomycetes</taxon>
        <taxon>Kineosporiales</taxon>
        <taxon>Kineosporiaceae</taxon>
    </lineage>
</organism>
<evidence type="ECO:0000256" key="4">
    <source>
        <dbReference type="ARBA" id="ARBA00022989"/>
    </source>
</evidence>
<comment type="subcellular location">
    <subcellularLocation>
        <location evidence="1">Membrane</location>
        <topology evidence="1">Multi-pass membrane protein</topology>
    </subcellularLocation>
</comment>
<proteinExistence type="inferred from homology"/>
<evidence type="ECO:0000256" key="2">
    <source>
        <dbReference type="ARBA" id="ARBA00009773"/>
    </source>
</evidence>
<evidence type="ECO:0000256" key="7">
    <source>
        <dbReference type="SAM" id="Phobius"/>
    </source>
</evidence>
<feature type="region of interest" description="Disordered" evidence="6">
    <location>
        <begin position="133"/>
        <end position="172"/>
    </location>
</feature>
<feature type="transmembrane region" description="Helical" evidence="7">
    <location>
        <begin position="43"/>
        <end position="64"/>
    </location>
</feature>
<reference evidence="9" key="1">
    <citation type="journal article" date="2019" name="Int. J. Syst. Evol. Microbiol.">
        <title>The Global Catalogue of Microorganisms (GCM) 10K type strain sequencing project: providing services to taxonomists for standard genome sequencing and annotation.</title>
        <authorList>
            <consortium name="The Broad Institute Genomics Platform"/>
            <consortium name="The Broad Institute Genome Sequencing Center for Infectious Disease"/>
            <person name="Wu L."/>
            <person name="Ma J."/>
        </authorList>
    </citation>
    <scope>NUCLEOTIDE SEQUENCE [LARGE SCALE GENOMIC DNA]</scope>
    <source>
        <strain evidence="9">NBRC 108730</strain>
    </source>
</reference>
<name>A0ABQ6JD86_9ACTN</name>
<keyword evidence="9" id="KW-1185">Reference proteome</keyword>
<sequence length="172" mass="18542">MSQEHRTGAETVPWAMRVAVAWSWRLILVCAAVYLLLRVVASYLVVVAPVLIAVLLVALIKPLADGLERVRVRRGLGSLATVLLVLLVVSGLFTLVGTQIASGFSDLQDQAVAGLGEVQRWVNGPPLRISTTQAQRVRPDVPAEPRRQPQRAWSRARSRPPAPPGTSSPGCS</sequence>
<evidence type="ECO:0000256" key="5">
    <source>
        <dbReference type="ARBA" id="ARBA00023136"/>
    </source>
</evidence>
<feature type="compositionally biased region" description="Basic and acidic residues" evidence="6">
    <location>
        <begin position="137"/>
        <end position="147"/>
    </location>
</feature>
<feature type="transmembrane region" description="Helical" evidence="7">
    <location>
        <begin position="76"/>
        <end position="96"/>
    </location>
</feature>
<evidence type="ECO:0000313" key="9">
    <source>
        <dbReference type="Proteomes" id="UP001157017"/>
    </source>
</evidence>
<gene>
    <name evidence="8" type="ORF">GCM10025868_13950</name>
</gene>
<feature type="transmembrane region" description="Helical" evidence="7">
    <location>
        <begin position="12"/>
        <end position="37"/>
    </location>
</feature>
<dbReference type="Pfam" id="PF01594">
    <property type="entry name" value="AI-2E_transport"/>
    <property type="match status" value="1"/>
</dbReference>
<evidence type="ECO:0000256" key="1">
    <source>
        <dbReference type="ARBA" id="ARBA00004141"/>
    </source>
</evidence>
<keyword evidence="4 7" id="KW-1133">Transmembrane helix</keyword>
<protein>
    <recommendedName>
        <fullName evidence="10">AI-2E family transporter</fullName>
    </recommendedName>
</protein>
<evidence type="ECO:0000313" key="8">
    <source>
        <dbReference type="EMBL" id="GMA86145.1"/>
    </source>
</evidence>
<keyword evidence="3 7" id="KW-0812">Transmembrane</keyword>
<dbReference type="Proteomes" id="UP001157017">
    <property type="component" value="Unassembled WGS sequence"/>
</dbReference>
<accession>A0ABQ6JD86</accession>
<evidence type="ECO:0000256" key="6">
    <source>
        <dbReference type="SAM" id="MobiDB-lite"/>
    </source>
</evidence>
<comment type="similarity">
    <text evidence="2">Belongs to the autoinducer-2 exporter (AI-2E) (TC 2.A.86) family.</text>
</comment>
<dbReference type="InterPro" id="IPR002549">
    <property type="entry name" value="AI-2E-like"/>
</dbReference>
<evidence type="ECO:0000256" key="3">
    <source>
        <dbReference type="ARBA" id="ARBA00022692"/>
    </source>
</evidence>
<dbReference type="EMBL" id="BSUZ01000001">
    <property type="protein sequence ID" value="GMA86145.1"/>
    <property type="molecule type" value="Genomic_DNA"/>
</dbReference>
<comment type="caution">
    <text evidence="8">The sequence shown here is derived from an EMBL/GenBank/DDBJ whole genome shotgun (WGS) entry which is preliminary data.</text>
</comment>